<dbReference type="EMBL" id="CAJHUB010000665">
    <property type="protein sequence ID" value="CAD7672275.1"/>
    <property type="molecule type" value="Genomic_DNA"/>
</dbReference>
<reference evidence="2" key="1">
    <citation type="submission" date="2020-12" db="EMBL/GenBank/DDBJ databases">
        <authorList>
            <consortium name="Molecular Ecology Group"/>
        </authorList>
    </citation>
    <scope>NUCLEOTIDE SEQUENCE</scope>
    <source>
        <strain evidence="2">TBG_1078</strain>
    </source>
</reference>
<evidence type="ECO:0000256" key="1">
    <source>
        <dbReference type="SAM" id="MobiDB-lite"/>
    </source>
</evidence>
<accession>A0A811Y5J3</accession>
<proteinExistence type="predicted"/>
<dbReference type="AlphaFoldDB" id="A0A811Y5J3"/>
<comment type="caution">
    <text evidence="2">The sequence shown here is derived from an EMBL/GenBank/DDBJ whole genome shotgun (WGS) entry which is preliminary data.</text>
</comment>
<evidence type="ECO:0000313" key="2">
    <source>
        <dbReference type="EMBL" id="CAD7672275.1"/>
    </source>
</evidence>
<feature type="compositionally biased region" description="Low complexity" evidence="1">
    <location>
        <begin position="204"/>
        <end position="217"/>
    </location>
</feature>
<feature type="compositionally biased region" description="Low complexity" evidence="1">
    <location>
        <begin position="166"/>
        <end position="181"/>
    </location>
</feature>
<organism evidence="2 3">
    <name type="scientific">Nyctereutes procyonoides</name>
    <name type="common">Raccoon dog</name>
    <name type="synonym">Canis procyonoides</name>
    <dbReference type="NCBI Taxonomy" id="34880"/>
    <lineage>
        <taxon>Eukaryota</taxon>
        <taxon>Metazoa</taxon>
        <taxon>Chordata</taxon>
        <taxon>Craniata</taxon>
        <taxon>Vertebrata</taxon>
        <taxon>Euteleostomi</taxon>
        <taxon>Mammalia</taxon>
        <taxon>Eutheria</taxon>
        <taxon>Laurasiatheria</taxon>
        <taxon>Carnivora</taxon>
        <taxon>Caniformia</taxon>
        <taxon>Canidae</taxon>
        <taxon>Nyctereutes</taxon>
    </lineage>
</organism>
<sequence>MTLFKRRCPYLQLGRIHSSQNLDSTFQFIIPSVTSPTVRALLYAKTPSIMGLRTRSGEQVRGAAGRATGCASPGGGGSAGKAPRRQVWAPLTAEEGAALRPFPSPTGQRVWPRRTELLRPPLSGRQRRAGRAGRAGRARYQPAPRRRRPHPHPPPPRSRGPERPAADSAALRLRAALPAGPENHLLPLPGEDGGRLTSLRRRAPPAAIGRRAGTPPRRLSHPVSITSIAFGQSTSLCEIPTFCETLAGLPWTKKIEDRDLDF</sequence>
<feature type="region of interest" description="Disordered" evidence="1">
    <location>
        <begin position="63"/>
        <end position="220"/>
    </location>
</feature>
<keyword evidence="3" id="KW-1185">Reference proteome</keyword>
<name>A0A811Y5J3_NYCPR</name>
<protein>
    <submittedName>
        <fullName evidence="2">(raccoon dog) hypothetical protein</fullName>
    </submittedName>
</protein>
<evidence type="ECO:0000313" key="3">
    <source>
        <dbReference type="Proteomes" id="UP000645828"/>
    </source>
</evidence>
<feature type="compositionally biased region" description="Basic residues" evidence="1">
    <location>
        <begin position="125"/>
        <end position="137"/>
    </location>
</feature>
<gene>
    <name evidence="2" type="ORF">NYPRO_LOCUS5070</name>
</gene>
<dbReference type="Proteomes" id="UP000645828">
    <property type="component" value="Unassembled WGS sequence"/>
</dbReference>